<dbReference type="InterPro" id="IPR004705">
    <property type="entry name" value="Cation/H_exchanger_CPA1_bac"/>
</dbReference>
<evidence type="ECO:0000256" key="1">
    <source>
        <dbReference type="ARBA" id="ARBA00004651"/>
    </source>
</evidence>
<dbReference type="InterPro" id="IPR006153">
    <property type="entry name" value="Cation/H_exchanger_TM"/>
</dbReference>
<keyword evidence="7 10" id="KW-0406">Ion transport</keyword>
<keyword evidence="13" id="KW-1185">Reference proteome</keyword>
<evidence type="ECO:0000256" key="2">
    <source>
        <dbReference type="ARBA" id="ARBA00022448"/>
    </source>
</evidence>
<keyword evidence="6 10" id="KW-0915">Sodium</keyword>
<comment type="caution">
    <text evidence="12">The sequence shown here is derived from an EMBL/GenBank/DDBJ whole genome shotgun (WGS) entry which is preliminary data.</text>
</comment>
<dbReference type="GO" id="GO:0098719">
    <property type="term" value="P:sodium ion import across plasma membrane"/>
    <property type="evidence" value="ECO:0007669"/>
    <property type="project" value="TreeGrafter"/>
</dbReference>
<dbReference type="AlphaFoldDB" id="A0A1J7B9Z9"/>
<keyword evidence="10" id="KW-0050">Antiport</keyword>
<dbReference type="NCBIfam" id="TIGR00831">
    <property type="entry name" value="a_cpa1"/>
    <property type="match status" value="1"/>
</dbReference>
<dbReference type="EMBL" id="MLCF01000146">
    <property type="protein sequence ID" value="OIV35511.1"/>
    <property type="molecule type" value="Genomic_DNA"/>
</dbReference>
<evidence type="ECO:0000259" key="11">
    <source>
        <dbReference type="Pfam" id="PF00999"/>
    </source>
</evidence>
<evidence type="ECO:0000256" key="6">
    <source>
        <dbReference type="ARBA" id="ARBA00023053"/>
    </source>
</evidence>
<sequence>MGQTVRVNGSLILLVACAVALAGLARRIGVSAPLLLVIAGLAATFVPGVPSFALDPELVLPFVLPPLLYKEAVDSSYLNLRASMRPVALLSVGYVLFSTLLVGWVVHLVIPGMPASAALCLGAVLAPTDAVAASGIARSVGLPGRFVTLLQGESLFNDATAITLVRVAVAAAVGSGFSLLSGVGEFLLASVGGVAVGLVLGVVVQWLRVRLRDPRLRTVLSLLIPFAAYELAESFEASGVLAVVVLGVYLGHRSATVDYAARLIEGSVWKMLDFVLEAVVFALIGLQLPVVVSGLGRWSAGQLAGYSALVLAVLIVGRFVWMFPGAWLPRLMFRYIREREPSPGWQGPVIMAWAGMRGVVSLAVAFSIPLRTEDGSPFPGRELILFLVFVAVIGTLVLQGFTLPKVISWMRLPKEDPQQATLAEASAQEEASRVAQARLEELLAEPGNQLPEALEERLRVVLTRRRNAVWERMGAVNAETGESQDETYRRLARIMIETERAEFVRLRNERRIEDELLRRLLRRLDHEEAAVAG</sequence>
<comment type="caution">
    <text evidence="10">Lacks conserved residue(s) required for the propagation of feature annotation.</text>
</comment>
<evidence type="ECO:0000256" key="9">
    <source>
        <dbReference type="ARBA" id="ARBA00023201"/>
    </source>
</evidence>
<feature type="transmembrane region" description="Helical" evidence="10">
    <location>
        <begin position="87"/>
        <end position="110"/>
    </location>
</feature>
<dbReference type="Pfam" id="PF00999">
    <property type="entry name" value="Na_H_Exchanger"/>
    <property type="match status" value="1"/>
</dbReference>
<dbReference type="OrthoDB" id="57886at2"/>
<keyword evidence="2 10" id="KW-0813">Transport</keyword>
<keyword evidence="3 10" id="KW-1003">Cell membrane</keyword>
<feature type="transmembrane region" description="Helical" evidence="10">
    <location>
        <begin position="383"/>
        <end position="403"/>
    </location>
</feature>
<dbReference type="Proteomes" id="UP000243342">
    <property type="component" value="Unassembled WGS sequence"/>
</dbReference>
<gene>
    <name evidence="12" type="ORF">BIV57_21175</name>
</gene>
<evidence type="ECO:0000313" key="13">
    <source>
        <dbReference type="Proteomes" id="UP000243342"/>
    </source>
</evidence>
<dbReference type="PROSITE" id="PS51257">
    <property type="entry name" value="PROKAR_LIPOPROTEIN"/>
    <property type="match status" value="1"/>
</dbReference>
<evidence type="ECO:0000256" key="4">
    <source>
        <dbReference type="ARBA" id="ARBA00022692"/>
    </source>
</evidence>
<evidence type="ECO:0000313" key="12">
    <source>
        <dbReference type="EMBL" id="OIV35511.1"/>
    </source>
</evidence>
<feature type="transmembrane region" description="Helical" evidence="10">
    <location>
        <begin position="349"/>
        <end position="371"/>
    </location>
</feature>
<dbReference type="GO" id="GO:0005886">
    <property type="term" value="C:plasma membrane"/>
    <property type="evidence" value="ECO:0007669"/>
    <property type="project" value="UniProtKB-SubCell"/>
</dbReference>
<dbReference type="PANTHER" id="PTHR10110">
    <property type="entry name" value="SODIUM/HYDROGEN EXCHANGER"/>
    <property type="match status" value="1"/>
</dbReference>
<comment type="subcellular location">
    <subcellularLocation>
        <location evidence="1 10">Cell membrane</location>
        <topology evidence="1 10">Multi-pass membrane protein</topology>
    </subcellularLocation>
</comment>
<organism evidence="12 13">
    <name type="scientific">Mangrovactinospora gilvigrisea</name>
    <dbReference type="NCBI Taxonomy" id="1428644"/>
    <lineage>
        <taxon>Bacteria</taxon>
        <taxon>Bacillati</taxon>
        <taxon>Actinomycetota</taxon>
        <taxon>Actinomycetes</taxon>
        <taxon>Kitasatosporales</taxon>
        <taxon>Streptomycetaceae</taxon>
        <taxon>Mangrovactinospora</taxon>
    </lineage>
</organism>
<feature type="transmembrane region" description="Helical" evidence="10">
    <location>
        <begin position="160"/>
        <end position="180"/>
    </location>
</feature>
<keyword evidence="8 10" id="KW-0472">Membrane</keyword>
<evidence type="ECO:0000256" key="5">
    <source>
        <dbReference type="ARBA" id="ARBA00022989"/>
    </source>
</evidence>
<protein>
    <submittedName>
        <fullName evidence="12">Na+/H+ antiporter</fullName>
    </submittedName>
</protein>
<evidence type="ECO:0000256" key="8">
    <source>
        <dbReference type="ARBA" id="ARBA00023136"/>
    </source>
</evidence>
<comment type="similarity">
    <text evidence="10">Belongs to the monovalent cation:proton antiporter 1 (CPA1) transporter (TC 2.A.36) family.</text>
</comment>
<evidence type="ECO:0000256" key="3">
    <source>
        <dbReference type="ARBA" id="ARBA00022475"/>
    </source>
</evidence>
<proteinExistence type="inferred from homology"/>
<dbReference type="STRING" id="1428644.BIV57_21175"/>
<reference evidence="12 13" key="1">
    <citation type="submission" date="2016-10" db="EMBL/GenBank/DDBJ databases">
        <title>Genome sequence of Streptomyces gilvigriseus MUSC 26.</title>
        <authorList>
            <person name="Lee L.-H."/>
            <person name="Ser H.-L."/>
        </authorList>
    </citation>
    <scope>NUCLEOTIDE SEQUENCE [LARGE SCALE GENOMIC DNA]</scope>
    <source>
        <strain evidence="12 13">MUSC 26</strain>
    </source>
</reference>
<feature type="domain" description="Cation/H+ exchanger transmembrane" evidence="11">
    <location>
        <begin position="19"/>
        <end position="407"/>
    </location>
</feature>
<dbReference type="InterPro" id="IPR018422">
    <property type="entry name" value="Cation/H_exchanger_CPA1"/>
</dbReference>
<feature type="transmembrane region" description="Helical" evidence="10">
    <location>
        <begin position="304"/>
        <end position="328"/>
    </location>
</feature>
<evidence type="ECO:0000256" key="7">
    <source>
        <dbReference type="ARBA" id="ARBA00023065"/>
    </source>
</evidence>
<feature type="transmembrane region" description="Helical" evidence="10">
    <location>
        <begin position="271"/>
        <end position="292"/>
    </location>
</feature>
<comment type="function">
    <text evidence="10">Na(+)/H(+) antiporter that extrudes sodium in exchange for external protons.</text>
</comment>
<feature type="transmembrane region" description="Helical" evidence="10">
    <location>
        <begin position="187"/>
        <end position="207"/>
    </location>
</feature>
<keyword evidence="9 10" id="KW-0739">Sodium transport</keyword>
<feature type="transmembrane region" description="Helical" evidence="10">
    <location>
        <begin position="6"/>
        <end position="25"/>
    </location>
</feature>
<dbReference type="PANTHER" id="PTHR10110:SF86">
    <property type="entry name" value="SODIUM_HYDROGEN EXCHANGER 7"/>
    <property type="match status" value="1"/>
</dbReference>
<evidence type="ECO:0000256" key="10">
    <source>
        <dbReference type="RuleBase" id="RU366002"/>
    </source>
</evidence>
<keyword evidence="5 10" id="KW-1133">Transmembrane helix</keyword>
<keyword evidence="4 10" id="KW-0812">Transmembrane</keyword>
<feature type="transmembrane region" description="Helical" evidence="10">
    <location>
        <begin position="32"/>
        <end position="54"/>
    </location>
</feature>
<dbReference type="GO" id="GO:0051453">
    <property type="term" value="P:regulation of intracellular pH"/>
    <property type="evidence" value="ECO:0007669"/>
    <property type="project" value="TreeGrafter"/>
</dbReference>
<name>A0A1J7B9Z9_9ACTN</name>
<accession>A0A1J7B9Z9</accession>
<feature type="transmembrane region" description="Helical" evidence="10">
    <location>
        <begin position="117"/>
        <end position="140"/>
    </location>
</feature>
<dbReference type="Gene3D" id="6.10.140.1330">
    <property type="match status" value="1"/>
</dbReference>
<dbReference type="GO" id="GO:0015385">
    <property type="term" value="F:sodium:proton antiporter activity"/>
    <property type="evidence" value="ECO:0007669"/>
    <property type="project" value="InterPro"/>
</dbReference>
<dbReference type="GO" id="GO:0015386">
    <property type="term" value="F:potassium:proton antiporter activity"/>
    <property type="evidence" value="ECO:0007669"/>
    <property type="project" value="TreeGrafter"/>
</dbReference>